<dbReference type="EMBL" id="QGKX02001621">
    <property type="protein sequence ID" value="KAF3502596.1"/>
    <property type="molecule type" value="Genomic_DNA"/>
</dbReference>
<gene>
    <name evidence="1" type="ORF">F2Q69_00042804</name>
</gene>
<evidence type="ECO:0000313" key="1">
    <source>
        <dbReference type="EMBL" id="KAF3502596.1"/>
    </source>
</evidence>
<accession>A0A8S9NJG2</accession>
<reference evidence="1" key="1">
    <citation type="submission" date="2019-12" db="EMBL/GenBank/DDBJ databases">
        <title>Genome sequencing and annotation of Brassica cretica.</title>
        <authorList>
            <person name="Studholme D.J."/>
            <person name="Sarris P."/>
        </authorList>
    </citation>
    <scope>NUCLEOTIDE SEQUENCE</scope>
    <source>
        <strain evidence="1">PFS-109/04</strain>
        <tissue evidence="1">Leaf</tissue>
    </source>
</reference>
<sequence>MEGSPYRQFAISWSWRRFLELIPGYPILGILSVPKTGTRRSGSCLGPGGKLYLSIPQAGHRSSNPAIPGSTQAGTVF</sequence>
<protein>
    <submittedName>
        <fullName evidence="1">Uncharacterized protein</fullName>
    </submittedName>
</protein>
<dbReference type="AlphaFoldDB" id="A0A8S9NJG2"/>
<name>A0A8S9NJG2_BRACR</name>
<organism evidence="1 2">
    <name type="scientific">Brassica cretica</name>
    <name type="common">Mustard</name>
    <dbReference type="NCBI Taxonomy" id="69181"/>
    <lineage>
        <taxon>Eukaryota</taxon>
        <taxon>Viridiplantae</taxon>
        <taxon>Streptophyta</taxon>
        <taxon>Embryophyta</taxon>
        <taxon>Tracheophyta</taxon>
        <taxon>Spermatophyta</taxon>
        <taxon>Magnoliopsida</taxon>
        <taxon>eudicotyledons</taxon>
        <taxon>Gunneridae</taxon>
        <taxon>Pentapetalae</taxon>
        <taxon>rosids</taxon>
        <taxon>malvids</taxon>
        <taxon>Brassicales</taxon>
        <taxon>Brassicaceae</taxon>
        <taxon>Brassiceae</taxon>
        <taxon>Brassica</taxon>
    </lineage>
</organism>
<evidence type="ECO:0000313" key="2">
    <source>
        <dbReference type="Proteomes" id="UP000712600"/>
    </source>
</evidence>
<dbReference type="Proteomes" id="UP000712600">
    <property type="component" value="Unassembled WGS sequence"/>
</dbReference>
<proteinExistence type="predicted"/>
<comment type="caution">
    <text evidence="1">The sequence shown here is derived from an EMBL/GenBank/DDBJ whole genome shotgun (WGS) entry which is preliminary data.</text>
</comment>